<comment type="caution">
    <text evidence="1">The sequence shown here is derived from an EMBL/GenBank/DDBJ whole genome shotgun (WGS) entry which is preliminary data.</text>
</comment>
<dbReference type="EMBL" id="JABBGI010000010">
    <property type="protein sequence ID" value="NML69997.1"/>
    <property type="molecule type" value="Genomic_DNA"/>
</dbReference>
<dbReference type="AlphaFoldDB" id="A0A7Y0AMC1"/>
<reference evidence="1 2" key="1">
    <citation type="submission" date="2020-04" db="EMBL/GenBank/DDBJ databases">
        <title>Chryseobacterium sp. RP-3-3 sp. nov., isolated from Jeju soil.</title>
        <authorList>
            <person name="Dahal R.H."/>
        </authorList>
    </citation>
    <scope>NUCLEOTIDE SEQUENCE [LARGE SCALE GENOMIC DNA]</scope>
    <source>
        <strain evidence="1 2">RP-3-3</strain>
    </source>
</reference>
<gene>
    <name evidence="1" type="ORF">HHL23_09310</name>
</gene>
<organism evidence="1 2">
    <name type="scientific">Chryseobacterium antibioticum</name>
    <dbReference type="NCBI Taxonomy" id="2728847"/>
    <lineage>
        <taxon>Bacteria</taxon>
        <taxon>Pseudomonadati</taxon>
        <taxon>Bacteroidota</taxon>
        <taxon>Flavobacteriia</taxon>
        <taxon>Flavobacteriales</taxon>
        <taxon>Weeksellaceae</taxon>
        <taxon>Chryseobacterium group</taxon>
        <taxon>Chryseobacterium</taxon>
    </lineage>
</organism>
<accession>A0A7Y0AMC1</accession>
<proteinExistence type="predicted"/>
<name>A0A7Y0AMC1_9FLAO</name>
<evidence type="ECO:0000313" key="1">
    <source>
        <dbReference type="EMBL" id="NML69997.1"/>
    </source>
</evidence>
<protein>
    <submittedName>
        <fullName evidence="1">Uncharacterized protein</fullName>
    </submittedName>
</protein>
<dbReference type="RefSeq" id="WP_169234536.1">
    <property type="nucleotide sequence ID" value="NZ_JABBGI010000010.1"/>
</dbReference>
<keyword evidence="2" id="KW-1185">Reference proteome</keyword>
<evidence type="ECO:0000313" key="2">
    <source>
        <dbReference type="Proteomes" id="UP000544054"/>
    </source>
</evidence>
<sequence length="95" mass="11186">MITNNTEVLNNFIIEVSLIDPVKKIVKQLEEGSFRDCDIKWLNDRLKSFTELACETLNVKIDAQPETTNYTQFNDYVKAKYLSYFNILLSYFKSF</sequence>
<dbReference type="Proteomes" id="UP000544054">
    <property type="component" value="Unassembled WGS sequence"/>
</dbReference>